<comment type="subcellular location">
    <subcellularLocation>
        <location evidence="1">Mitochondrion</location>
    </subcellularLocation>
</comment>
<dbReference type="PANTHER" id="PTHR22602:SF0">
    <property type="entry name" value="TRANSFERASE CAF17, MITOCHONDRIAL-RELATED"/>
    <property type="match status" value="1"/>
</dbReference>
<evidence type="ECO:0000256" key="2">
    <source>
        <dbReference type="ARBA" id="ARBA00022946"/>
    </source>
</evidence>
<dbReference type="NCBIfam" id="TIGR03317">
    <property type="entry name" value="ygfZ_signature"/>
    <property type="match status" value="1"/>
</dbReference>
<evidence type="ECO:0000256" key="3">
    <source>
        <dbReference type="ARBA" id="ARBA00023128"/>
    </source>
</evidence>
<evidence type="ECO:0000256" key="1">
    <source>
        <dbReference type="ARBA" id="ARBA00004173"/>
    </source>
</evidence>
<comment type="caution">
    <text evidence="7">The sequence shown here is derived from an EMBL/GenBank/DDBJ whole genome shotgun (WGS) entry which is preliminary data.</text>
</comment>
<keyword evidence="2" id="KW-0809">Transit peptide</keyword>
<reference evidence="7 8" key="1">
    <citation type="journal article" date="2022" name="Allergy">
        <title>Genome assembly and annotation of Periplaneta americana reveal a comprehensive cockroach allergen profile.</title>
        <authorList>
            <person name="Wang L."/>
            <person name="Xiong Q."/>
            <person name="Saelim N."/>
            <person name="Wang L."/>
            <person name="Nong W."/>
            <person name="Wan A.T."/>
            <person name="Shi M."/>
            <person name="Liu X."/>
            <person name="Cao Q."/>
            <person name="Hui J.H.L."/>
            <person name="Sookrung N."/>
            <person name="Leung T.F."/>
            <person name="Tungtrongchitr A."/>
            <person name="Tsui S.K.W."/>
        </authorList>
    </citation>
    <scope>NUCLEOTIDE SEQUENCE [LARGE SCALE GENOMIC DNA]</scope>
    <source>
        <strain evidence="7">PWHHKU_190912</strain>
    </source>
</reference>
<evidence type="ECO:0000259" key="5">
    <source>
        <dbReference type="Pfam" id="PF01571"/>
    </source>
</evidence>
<dbReference type="Pfam" id="PF25455">
    <property type="entry name" value="Beta-barrel_CAF17_C"/>
    <property type="match status" value="1"/>
</dbReference>
<feature type="compositionally biased region" description="Polar residues" evidence="4">
    <location>
        <begin position="8"/>
        <end position="18"/>
    </location>
</feature>
<feature type="domain" description="CAF17 C-terminal" evidence="6">
    <location>
        <begin position="310"/>
        <end position="386"/>
    </location>
</feature>
<gene>
    <name evidence="7" type="ORF">ANN_23754</name>
</gene>
<name>A0ABQ8SLZ4_PERAM</name>
<sequence length="398" mass="44630">MRQKQKDNSSSGPSFQKTATKKKNLVIGEEAKLLTQTMKMHLSHKLTLKSCIPRNLSLVTKTKSAVAEYLDSRGILRVSGEEASVFIQGLITNDMRHIEEGAPSMYTMFLNTKGRVMYDAIIYKSKEQNVFLIECDKSASPQLLKHLKMYRVRRKIDIKNIDDELKVWVIFDPQLADYNENEIDGNKPVNLSGVSDSTNTEIMTHLGNRNDLIVCRDPRLSVLGVRVLAPSGEDISLIDGKDDSSHQKYKSCYRAFRFKLGIGEGVNDLPPGNCFPLEANGDYLHGVSFHKGCYIGQELTARTHHTGVVRKRLMPLFFHSVSQTELEMNASIQPLSGSNKVSLGKLRGVEHNIGLALLRVTEALDVSKLKISDVTAETRKPSWWPQEAPKERVFAGKT</sequence>
<evidence type="ECO:0000313" key="7">
    <source>
        <dbReference type="EMBL" id="KAJ4435178.1"/>
    </source>
</evidence>
<keyword evidence="8" id="KW-1185">Reference proteome</keyword>
<dbReference type="Proteomes" id="UP001148838">
    <property type="component" value="Unassembled WGS sequence"/>
</dbReference>
<feature type="region of interest" description="Disordered" evidence="4">
    <location>
        <begin position="1"/>
        <end position="21"/>
    </location>
</feature>
<protein>
    <recommendedName>
        <fullName evidence="9">Aminomethyltransferase folate-binding domain-containing protein</fullName>
    </recommendedName>
</protein>
<dbReference type="SUPFAM" id="SSF103025">
    <property type="entry name" value="Folate-binding domain"/>
    <property type="match status" value="1"/>
</dbReference>
<dbReference type="InterPro" id="IPR027266">
    <property type="entry name" value="TrmE/GcvT-like"/>
</dbReference>
<keyword evidence="3" id="KW-0496">Mitochondrion</keyword>
<dbReference type="EMBL" id="JAJSOF020000025">
    <property type="protein sequence ID" value="KAJ4435178.1"/>
    <property type="molecule type" value="Genomic_DNA"/>
</dbReference>
<dbReference type="InterPro" id="IPR017703">
    <property type="entry name" value="YgfZ/GCV_T_CS"/>
</dbReference>
<dbReference type="Gene3D" id="3.30.1360.120">
    <property type="entry name" value="Probable tRNA modification gtpase trme, domain 1"/>
    <property type="match status" value="1"/>
</dbReference>
<evidence type="ECO:0000259" key="6">
    <source>
        <dbReference type="Pfam" id="PF25455"/>
    </source>
</evidence>
<accession>A0ABQ8SLZ4</accession>
<evidence type="ECO:0000256" key="4">
    <source>
        <dbReference type="SAM" id="MobiDB-lite"/>
    </source>
</evidence>
<evidence type="ECO:0008006" key="9">
    <source>
        <dbReference type="Google" id="ProtNLM"/>
    </source>
</evidence>
<evidence type="ECO:0000313" key="8">
    <source>
        <dbReference type="Proteomes" id="UP001148838"/>
    </source>
</evidence>
<dbReference type="PANTHER" id="PTHR22602">
    <property type="entry name" value="TRANSFERASE CAF17, MITOCHONDRIAL-RELATED"/>
    <property type="match status" value="1"/>
</dbReference>
<dbReference type="Pfam" id="PF01571">
    <property type="entry name" value="GCV_T"/>
    <property type="match status" value="1"/>
</dbReference>
<dbReference type="InterPro" id="IPR057460">
    <property type="entry name" value="CAF17_C"/>
</dbReference>
<dbReference type="InterPro" id="IPR006222">
    <property type="entry name" value="GCVT_N"/>
</dbReference>
<proteinExistence type="predicted"/>
<dbReference type="InterPro" id="IPR045179">
    <property type="entry name" value="YgfZ/GcvT"/>
</dbReference>
<organism evidence="7 8">
    <name type="scientific">Periplaneta americana</name>
    <name type="common">American cockroach</name>
    <name type="synonym">Blatta americana</name>
    <dbReference type="NCBI Taxonomy" id="6978"/>
    <lineage>
        <taxon>Eukaryota</taxon>
        <taxon>Metazoa</taxon>
        <taxon>Ecdysozoa</taxon>
        <taxon>Arthropoda</taxon>
        <taxon>Hexapoda</taxon>
        <taxon>Insecta</taxon>
        <taxon>Pterygota</taxon>
        <taxon>Neoptera</taxon>
        <taxon>Polyneoptera</taxon>
        <taxon>Dictyoptera</taxon>
        <taxon>Blattodea</taxon>
        <taxon>Blattoidea</taxon>
        <taxon>Blattidae</taxon>
        <taxon>Blattinae</taxon>
        <taxon>Periplaneta</taxon>
    </lineage>
</organism>
<feature type="domain" description="GCVT N-terminal" evidence="5">
    <location>
        <begin position="75"/>
        <end position="171"/>
    </location>
</feature>